<feature type="domain" description="NGO1945-like C-terminal" evidence="2">
    <location>
        <begin position="148"/>
        <end position="244"/>
    </location>
</feature>
<name>A0AAU8MQT3_9GAMM</name>
<feature type="domain" description="Putative DNA-binding" evidence="1">
    <location>
        <begin position="11"/>
        <end position="96"/>
    </location>
</feature>
<dbReference type="Pfam" id="PF09836">
    <property type="entry name" value="DUF2063"/>
    <property type="match status" value="1"/>
</dbReference>
<proteinExistence type="predicted"/>
<organism evidence="3">
    <name type="scientific">Lysobacter firmicutimachus</name>
    <dbReference type="NCBI Taxonomy" id="1792846"/>
    <lineage>
        <taxon>Bacteria</taxon>
        <taxon>Pseudomonadati</taxon>
        <taxon>Pseudomonadota</taxon>
        <taxon>Gammaproteobacteria</taxon>
        <taxon>Lysobacterales</taxon>
        <taxon>Lysobacteraceae</taxon>
        <taxon>Lysobacter</taxon>
    </lineage>
</organism>
<dbReference type="InterPro" id="IPR054098">
    <property type="entry name" value="NGO1945-like_C"/>
</dbReference>
<dbReference type="GO" id="GO:0003677">
    <property type="term" value="F:DNA binding"/>
    <property type="evidence" value="ECO:0007669"/>
    <property type="project" value="UniProtKB-KW"/>
</dbReference>
<evidence type="ECO:0000259" key="2">
    <source>
        <dbReference type="Pfam" id="PF22106"/>
    </source>
</evidence>
<evidence type="ECO:0000313" key="3">
    <source>
        <dbReference type="EMBL" id="XCO74810.1"/>
    </source>
</evidence>
<protein>
    <submittedName>
        <fullName evidence="3">DNA-binding domain-containing protein</fullName>
    </submittedName>
</protein>
<evidence type="ECO:0000259" key="1">
    <source>
        <dbReference type="Pfam" id="PF09836"/>
    </source>
</evidence>
<reference evidence="3" key="1">
    <citation type="submission" date="2024-06" db="EMBL/GenBank/DDBJ databases">
        <authorList>
            <person name="Li S."/>
        </authorList>
    </citation>
    <scope>NUCLEOTIDE SEQUENCE</scope>
    <source>
        <strain evidence="3">SR10</strain>
    </source>
</reference>
<dbReference type="EMBL" id="CP159925">
    <property type="protein sequence ID" value="XCO74810.1"/>
    <property type="molecule type" value="Genomic_DNA"/>
</dbReference>
<keyword evidence="3" id="KW-0238">DNA-binding</keyword>
<dbReference type="RefSeq" id="WP_363797676.1">
    <property type="nucleotide sequence ID" value="NZ_CP159925.1"/>
</dbReference>
<dbReference type="Gene3D" id="1.10.150.690">
    <property type="entry name" value="DUF2063"/>
    <property type="match status" value="1"/>
</dbReference>
<dbReference type="AlphaFoldDB" id="A0AAU8MQT3"/>
<gene>
    <name evidence="3" type="ORF">ABU614_21000</name>
</gene>
<dbReference type="InterPro" id="IPR018640">
    <property type="entry name" value="DUF2063"/>
</dbReference>
<sequence length="265" mass="30074">MNDAPSRLRAQQFELTRHLRDPQASPAPAGLEDRRLGIYRDLFFNNIEGLLAGNFPVISRLLGDERWPRLVRDFYRDHRCRTPLFPEIAREFMRYLEQRDAVGDPPFLTELAHYEWVELALQLSEAQPPRDDAGIADADLLEHAPQLSPLAWPLAYAWPVHRIGPGFVPEHAPQTPSLLLLRREADGEVRFSELSPLAYRLVERIGEAPQLSAREQLAALAAEAGSDDPAAFLELGHGLLRQMRANAVIFFLRRESSRLIGASYR</sequence>
<dbReference type="Pfam" id="PF22106">
    <property type="entry name" value="NGO1945_C"/>
    <property type="match status" value="1"/>
</dbReference>
<dbReference type="InterPro" id="IPR044922">
    <property type="entry name" value="DUF2063_N_sf"/>
</dbReference>
<dbReference type="Gene3D" id="3.90.930.50">
    <property type="match status" value="1"/>
</dbReference>
<accession>A0AAU8MQT3</accession>